<evidence type="ECO:0000313" key="3">
    <source>
        <dbReference type="EMBL" id="ACY48870.1"/>
    </source>
</evidence>
<proteinExistence type="predicted"/>
<dbReference type="Pfam" id="PF14451">
    <property type="entry name" value="Ub-Mut7C"/>
    <property type="match status" value="1"/>
</dbReference>
<accession>D0MKF8</accession>
<dbReference type="eggNOG" id="COG1656">
    <property type="taxonomic scope" value="Bacteria"/>
</dbReference>
<dbReference type="PANTHER" id="PTHR39081:SF1">
    <property type="entry name" value="MUT7-C RNASE DOMAIN-CONTAINING PROTEIN"/>
    <property type="match status" value="1"/>
</dbReference>
<evidence type="ECO:0000259" key="2">
    <source>
        <dbReference type="Pfam" id="PF14451"/>
    </source>
</evidence>
<dbReference type="EMBL" id="CP001807">
    <property type="protein sequence ID" value="ACY48870.1"/>
    <property type="molecule type" value="Genomic_DNA"/>
</dbReference>
<evidence type="ECO:0008006" key="5">
    <source>
        <dbReference type="Google" id="ProtNLM"/>
    </source>
</evidence>
<dbReference type="Pfam" id="PF01927">
    <property type="entry name" value="Mut7-C"/>
    <property type="match status" value="1"/>
</dbReference>
<dbReference type="RefSeq" id="WP_012844481.1">
    <property type="nucleotide sequence ID" value="NC_013501.1"/>
</dbReference>
<keyword evidence="4" id="KW-1185">Reference proteome</keyword>
<name>D0MKF8_RHOM4</name>
<gene>
    <name evidence="3" type="ordered locus">Rmar_1988</name>
</gene>
<dbReference type="InterPro" id="IPR002782">
    <property type="entry name" value="Mut7-C_RNAse_dom"/>
</dbReference>
<dbReference type="KEGG" id="rmr:Rmar_1988"/>
<dbReference type="OrthoDB" id="9797655at2"/>
<dbReference type="PANTHER" id="PTHR39081">
    <property type="entry name" value="MUT7-C DOMAIN-CONTAINING PROTEIN"/>
    <property type="match status" value="1"/>
</dbReference>
<dbReference type="HOGENOM" id="CLU_074576_0_0_10"/>
<evidence type="ECO:0000259" key="1">
    <source>
        <dbReference type="Pfam" id="PF01927"/>
    </source>
</evidence>
<dbReference type="InterPro" id="IPR027798">
    <property type="entry name" value="Ub_Mut7C"/>
</dbReference>
<dbReference type="Proteomes" id="UP000002221">
    <property type="component" value="Chromosome"/>
</dbReference>
<dbReference type="AlphaFoldDB" id="D0MKF8"/>
<evidence type="ECO:0000313" key="4">
    <source>
        <dbReference type="Proteomes" id="UP000002221"/>
    </source>
</evidence>
<dbReference type="STRING" id="518766.Rmar_1988"/>
<reference evidence="3 4" key="1">
    <citation type="journal article" date="2009" name="Stand. Genomic Sci.">
        <title>Complete genome sequence of Rhodothermus marinus type strain (R-10).</title>
        <authorList>
            <person name="Nolan M."/>
            <person name="Tindall B.J."/>
            <person name="Pomrenke H."/>
            <person name="Lapidus A."/>
            <person name="Copeland A."/>
            <person name="Glavina Del Rio T."/>
            <person name="Lucas S."/>
            <person name="Chen F."/>
            <person name="Tice H."/>
            <person name="Cheng J.F."/>
            <person name="Saunders E."/>
            <person name="Han C."/>
            <person name="Bruce D."/>
            <person name="Goodwin L."/>
            <person name="Chain P."/>
            <person name="Pitluck S."/>
            <person name="Ovchinikova G."/>
            <person name="Pati A."/>
            <person name="Ivanova N."/>
            <person name="Mavromatis K."/>
            <person name="Chen A."/>
            <person name="Palaniappan K."/>
            <person name="Land M."/>
            <person name="Hauser L."/>
            <person name="Chang Y.J."/>
            <person name="Jeffries C.D."/>
            <person name="Brettin T."/>
            <person name="Goker M."/>
            <person name="Bristow J."/>
            <person name="Eisen J.A."/>
            <person name="Markowitz V."/>
            <person name="Hugenholtz P."/>
            <person name="Kyrpides N.C."/>
            <person name="Klenk H.P."/>
            <person name="Detter J.C."/>
        </authorList>
    </citation>
    <scope>NUCLEOTIDE SEQUENCE [LARGE SCALE GENOMIC DNA]</scope>
    <source>
        <strain evidence="4">ATCC 43812 / DSM 4252 / R-10</strain>
    </source>
</reference>
<protein>
    <recommendedName>
        <fullName evidence="5">Twitching motility protein PilT</fullName>
    </recommendedName>
</protein>
<sequence>MRTLWLRFYAGLNDFLPARWKQRTFKLGFLGRPTVREILVQLNVPPPEVALILADDRPVDFDYRPEEGERLSFYPIFYHLLPAEPLHTLPPERPPRFLLDTHLGRLARYLRMLGFDAEHLPDPDPGDAALARRAGDDGRVLLTRDRRLLARKAVRYGYFVRATSPREQLAEVLDRFELHEFVNPFSRCMCCNVPLEPVDAEAVAAQLPPGIRTHYTEFYRCPACGRVYWEGSHHARMQRLIDQVVRGSGSSASH</sequence>
<organism evidence="3 4">
    <name type="scientific">Rhodothermus marinus (strain ATCC 43812 / DSM 4252 / R-10)</name>
    <name type="common">Rhodothermus obamensis</name>
    <dbReference type="NCBI Taxonomy" id="518766"/>
    <lineage>
        <taxon>Bacteria</taxon>
        <taxon>Pseudomonadati</taxon>
        <taxon>Rhodothermota</taxon>
        <taxon>Rhodothermia</taxon>
        <taxon>Rhodothermales</taxon>
        <taxon>Rhodothermaceae</taxon>
        <taxon>Rhodothermus</taxon>
    </lineage>
</organism>
<feature type="domain" description="Ubiquitin Mut7-C" evidence="2">
    <location>
        <begin position="3"/>
        <end position="78"/>
    </location>
</feature>
<feature type="domain" description="Mut7-C RNAse" evidence="1">
    <location>
        <begin position="95"/>
        <end position="240"/>
    </location>
</feature>